<organism evidence="2 3">
    <name type="scientific">Pseudaquabacterium terrae</name>
    <dbReference type="NCBI Taxonomy" id="2732868"/>
    <lineage>
        <taxon>Bacteria</taxon>
        <taxon>Pseudomonadati</taxon>
        <taxon>Pseudomonadota</taxon>
        <taxon>Betaproteobacteria</taxon>
        <taxon>Burkholderiales</taxon>
        <taxon>Sphaerotilaceae</taxon>
        <taxon>Pseudaquabacterium</taxon>
    </lineage>
</organism>
<sequence length="232" mass="24687">MSLPVHSEWIEISGGFAAHLTLPPSGSGPGLLVLQEIFGVNDHIRAVARQYAMDGFVVLAPDVFWRQAPRVELGYEGADRQRGIELAAKLQPAELVADLQAAATALRGRAEIAGQKIGAIGYCMGGRLAYTAAALAGVDAAVAYYGGGIHNQLELAERIGCPVQFHYAERDDHIPPAAIDKVRAAMAGKPHELHVYAGAMHGFNCWARASYHAPSAALAHGRSLQFLAQALF</sequence>
<evidence type="ECO:0000259" key="1">
    <source>
        <dbReference type="Pfam" id="PF01738"/>
    </source>
</evidence>
<dbReference type="PANTHER" id="PTHR46623:SF6">
    <property type="entry name" value="ALPHA_BETA-HYDROLASES SUPERFAMILY PROTEIN"/>
    <property type="match status" value="1"/>
</dbReference>
<name>A0ABX2ES12_9BURK</name>
<dbReference type="GO" id="GO:0016787">
    <property type="term" value="F:hydrolase activity"/>
    <property type="evidence" value="ECO:0007669"/>
    <property type="project" value="UniProtKB-KW"/>
</dbReference>
<evidence type="ECO:0000313" key="2">
    <source>
        <dbReference type="EMBL" id="NRF71480.1"/>
    </source>
</evidence>
<dbReference type="InterPro" id="IPR029058">
    <property type="entry name" value="AB_hydrolase_fold"/>
</dbReference>
<reference evidence="2 3" key="1">
    <citation type="submission" date="2020-05" db="EMBL/GenBank/DDBJ databases">
        <title>Aquincola sp. isolate from soil.</title>
        <authorList>
            <person name="Han J."/>
            <person name="Kim D.-U."/>
        </authorList>
    </citation>
    <scope>NUCLEOTIDE SEQUENCE [LARGE SCALE GENOMIC DNA]</scope>
    <source>
        <strain evidence="2 3">S2</strain>
    </source>
</reference>
<dbReference type="SUPFAM" id="SSF53474">
    <property type="entry name" value="alpha/beta-Hydrolases"/>
    <property type="match status" value="1"/>
</dbReference>
<comment type="caution">
    <text evidence="2">The sequence shown here is derived from an EMBL/GenBank/DDBJ whole genome shotgun (WGS) entry which is preliminary data.</text>
</comment>
<evidence type="ECO:0000313" key="3">
    <source>
        <dbReference type="Proteomes" id="UP000737171"/>
    </source>
</evidence>
<feature type="domain" description="Dienelactone hydrolase" evidence="1">
    <location>
        <begin position="16"/>
        <end position="230"/>
    </location>
</feature>
<dbReference type="EMBL" id="JABRWJ010000012">
    <property type="protein sequence ID" value="NRF71480.1"/>
    <property type="molecule type" value="Genomic_DNA"/>
</dbReference>
<dbReference type="Gene3D" id="3.40.50.1820">
    <property type="entry name" value="alpha/beta hydrolase"/>
    <property type="match status" value="1"/>
</dbReference>
<keyword evidence="3" id="KW-1185">Reference proteome</keyword>
<dbReference type="PANTHER" id="PTHR46623">
    <property type="entry name" value="CARBOXYMETHYLENEBUTENOLIDASE-RELATED"/>
    <property type="match status" value="1"/>
</dbReference>
<dbReference type="Pfam" id="PF01738">
    <property type="entry name" value="DLH"/>
    <property type="match status" value="1"/>
</dbReference>
<accession>A0ABX2ES12</accession>
<keyword evidence="2" id="KW-0378">Hydrolase</keyword>
<dbReference type="InterPro" id="IPR051049">
    <property type="entry name" value="Dienelactone_hydrolase-like"/>
</dbReference>
<protein>
    <submittedName>
        <fullName evidence="2">Dienelactone hydrolase family protein</fullName>
    </submittedName>
</protein>
<dbReference type="RefSeq" id="WP_173132743.1">
    <property type="nucleotide sequence ID" value="NZ_JABRWJ010000012.1"/>
</dbReference>
<gene>
    <name evidence="2" type="ORF">HLB44_31285</name>
</gene>
<dbReference type="InterPro" id="IPR002925">
    <property type="entry name" value="Dienelactn_hydro"/>
</dbReference>
<dbReference type="Proteomes" id="UP000737171">
    <property type="component" value="Unassembled WGS sequence"/>
</dbReference>
<proteinExistence type="predicted"/>